<feature type="non-terminal residue" evidence="2">
    <location>
        <position position="1"/>
    </location>
</feature>
<protein>
    <submittedName>
        <fullName evidence="2">Uncharacterized protein</fullName>
    </submittedName>
</protein>
<name>A0AAV7U1L4_PLEWA</name>
<dbReference type="AlphaFoldDB" id="A0AAV7U1L4"/>
<proteinExistence type="predicted"/>
<evidence type="ECO:0000256" key="1">
    <source>
        <dbReference type="SAM" id="MobiDB-lite"/>
    </source>
</evidence>
<comment type="caution">
    <text evidence="2">The sequence shown here is derived from an EMBL/GenBank/DDBJ whole genome shotgun (WGS) entry which is preliminary data.</text>
</comment>
<evidence type="ECO:0000313" key="3">
    <source>
        <dbReference type="Proteomes" id="UP001066276"/>
    </source>
</evidence>
<sequence>MNTSRSGTDREETLKPSARRSMPCLAQSQTHPQHLSKHSSLHQPNQIQPQPLVAEPASESTTQD</sequence>
<dbReference type="EMBL" id="JANPWB010000006">
    <property type="protein sequence ID" value="KAJ1182004.1"/>
    <property type="molecule type" value="Genomic_DNA"/>
</dbReference>
<keyword evidence="3" id="KW-1185">Reference proteome</keyword>
<organism evidence="2 3">
    <name type="scientific">Pleurodeles waltl</name>
    <name type="common">Iberian ribbed newt</name>
    <dbReference type="NCBI Taxonomy" id="8319"/>
    <lineage>
        <taxon>Eukaryota</taxon>
        <taxon>Metazoa</taxon>
        <taxon>Chordata</taxon>
        <taxon>Craniata</taxon>
        <taxon>Vertebrata</taxon>
        <taxon>Euteleostomi</taxon>
        <taxon>Amphibia</taxon>
        <taxon>Batrachia</taxon>
        <taxon>Caudata</taxon>
        <taxon>Salamandroidea</taxon>
        <taxon>Salamandridae</taxon>
        <taxon>Pleurodelinae</taxon>
        <taxon>Pleurodeles</taxon>
    </lineage>
</organism>
<gene>
    <name evidence="2" type="ORF">NDU88_007202</name>
</gene>
<feature type="region of interest" description="Disordered" evidence="1">
    <location>
        <begin position="1"/>
        <end position="64"/>
    </location>
</feature>
<accession>A0AAV7U1L4</accession>
<reference evidence="2" key="1">
    <citation type="journal article" date="2022" name="bioRxiv">
        <title>Sequencing and chromosome-scale assembly of the giantPleurodeles waltlgenome.</title>
        <authorList>
            <person name="Brown T."/>
            <person name="Elewa A."/>
            <person name="Iarovenko S."/>
            <person name="Subramanian E."/>
            <person name="Araus A.J."/>
            <person name="Petzold A."/>
            <person name="Susuki M."/>
            <person name="Suzuki K.-i.T."/>
            <person name="Hayashi T."/>
            <person name="Toyoda A."/>
            <person name="Oliveira C."/>
            <person name="Osipova E."/>
            <person name="Leigh N.D."/>
            <person name="Simon A."/>
            <person name="Yun M.H."/>
        </authorList>
    </citation>
    <scope>NUCLEOTIDE SEQUENCE</scope>
    <source>
        <strain evidence="2">20211129_DDA</strain>
        <tissue evidence="2">Liver</tissue>
    </source>
</reference>
<evidence type="ECO:0000313" key="2">
    <source>
        <dbReference type="EMBL" id="KAJ1182004.1"/>
    </source>
</evidence>
<dbReference type="Proteomes" id="UP001066276">
    <property type="component" value="Chromosome 3_2"/>
</dbReference>
<feature type="non-terminal residue" evidence="2">
    <location>
        <position position="64"/>
    </location>
</feature>